<accession>W7R0U8</accession>
<evidence type="ECO:0000256" key="8">
    <source>
        <dbReference type="ARBA" id="ARBA00023136"/>
    </source>
</evidence>
<evidence type="ECO:0000256" key="5">
    <source>
        <dbReference type="ARBA" id="ARBA00022692"/>
    </source>
</evidence>
<dbReference type="PANTHER" id="PTHR30332">
    <property type="entry name" value="PROBABLE GENERAL SECRETION PATHWAY PROTEIN D"/>
    <property type="match status" value="1"/>
</dbReference>
<sequence length="730" mass="79798">MAQSVKYLSRCIKMNLKMITEQKGMSINKRPALTNKLSALTLSAFLAFSAPNVIAAEYSPNFKGTDINEFINIVGKNLKRTIIVDPNVRGKINVRSYDLLNEEQYFQFFLNVLEVYDYAVVEMSNGVLKVIRDKDAKTSAIPVVESDEGGDGDAMVTRVVQVYNVSVKELSPLLRQLNDQAGGGNVVHYDPSNVIMLTGRAAVVNRLAEIIRRVDQAGDQEVEIVKLKYASASEMVRIIDTLTKNSAKDRTPDNLIPKVVADDRTNSVIVSGEGKARQRTIDMIMRLDSELETNGNTKVYYLKYAKAEDLVKVLQGVSSSIAEDKAGGSNKRSSSSSARDVSIDAHPDSNALVITAEPDMMRSLEAVIRQLDIRRAQVQVEAIIVEVFEGDGFNLGVQWISEEGGMVQFTNSTPIGALAVGAEQARTRKEPDDITYRTDAAGQPIYDDDGNRVIASITEGKEIQGDFGTLASLLGGINGTMVGVIKDGWGAVLQAVTTATNSNILATPSLTTLDNQEASFIVGQEVPTITGATASSSNTNPFQTVERKEVGIKLKVTPQINEGDAVMLTIEQEVSSVAGATGIDVSFNKREIKTTVMAEDGGTIVLGGLIDEDIQESVSKVPLLGDIPIIGNLFKSTSNTKRKRNLMVFIRPTIIRDGLSQNKISHRKYNFMRAQQLDRRANGNFLSYSDDISVLPDWDDSMALPPSFEDYLIKKGALDEYLKKDEAQRD</sequence>
<keyword evidence="4" id="KW-1134">Transmembrane beta strand</keyword>
<evidence type="ECO:0000259" key="12">
    <source>
        <dbReference type="Pfam" id="PF00263"/>
    </source>
</evidence>
<dbReference type="InterPro" id="IPR049371">
    <property type="entry name" value="GspD-like_N0"/>
</dbReference>
<feature type="domain" description="Type II/III secretion system secretin-like" evidence="12">
    <location>
        <begin position="496"/>
        <end position="656"/>
    </location>
</feature>
<evidence type="ECO:0000313" key="16">
    <source>
        <dbReference type="Proteomes" id="UP000019276"/>
    </source>
</evidence>
<feature type="domain" description="NolW-like" evidence="13">
    <location>
        <begin position="222"/>
        <end position="289"/>
    </location>
</feature>
<keyword evidence="9" id="KW-0998">Cell outer membrane</keyword>
<keyword evidence="6" id="KW-0732">Signal</keyword>
<feature type="domain" description="GspD-like N0" evidence="14">
    <location>
        <begin position="61"/>
        <end position="130"/>
    </location>
</feature>
<dbReference type="STRING" id="1328313.DS2_05215"/>
<dbReference type="InterPro" id="IPR050810">
    <property type="entry name" value="Bact_Secretion_Sys_Channel"/>
</dbReference>
<name>W7R0U8_9ALTE</name>
<dbReference type="Pfam" id="PF03958">
    <property type="entry name" value="Secretin_N"/>
    <property type="match status" value="3"/>
</dbReference>
<comment type="caution">
    <text evidence="15">The sequence shown here is derived from an EMBL/GenBank/DDBJ whole genome shotgun (WGS) entry which is preliminary data.</text>
</comment>
<dbReference type="GO" id="GO:0015628">
    <property type="term" value="P:protein secretion by the type II secretion system"/>
    <property type="evidence" value="ECO:0007669"/>
    <property type="project" value="InterPro"/>
</dbReference>
<dbReference type="AlphaFoldDB" id="W7R0U8"/>
<keyword evidence="3 10" id="KW-0813">Transport</keyword>
<keyword evidence="5" id="KW-0812">Transmembrane</keyword>
<evidence type="ECO:0000259" key="14">
    <source>
        <dbReference type="Pfam" id="PF21305"/>
    </source>
</evidence>
<dbReference type="EMBL" id="ARZY01000006">
    <property type="protein sequence ID" value="EWH11230.1"/>
    <property type="molecule type" value="Genomic_DNA"/>
</dbReference>
<evidence type="ECO:0000256" key="2">
    <source>
        <dbReference type="ARBA" id="ARBA00006980"/>
    </source>
</evidence>
<evidence type="ECO:0000256" key="10">
    <source>
        <dbReference type="RuleBase" id="RU004004"/>
    </source>
</evidence>
<keyword evidence="8" id="KW-0472">Membrane</keyword>
<evidence type="ECO:0000256" key="1">
    <source>
        <dbReference type="ARBA" id="ARBA00004442"/>
    </source>
</evidence>
<gene>
    <name evidence="15" type="ORF">DS2_05215</name>
</gene>
<dbReference type="Pfam" id="PF00263">
    <property type="entry name" value="Secretin"/>
    <property type="match status" value="1"/>
</dbReference>
<reference evidence="15 16" key="1">
    <citation type="journal article" date="2014" name="Genome Announc.">
        <title>Draft Genome Sequence of the Agar-Degrading Bacterium Catenovulum sp. Strain DS-2, Isolated from Intestines of Haliotis diversicolor.</title>
        <authorList>
            <person name="Shan D."/>
            <person name="Li X."/>
            <person name="Gu Z."/>
            <person name="Wei G."/>
            <person name="Gao Z."/>
            <person name="Shao Z."/>
        </authorList>
    </citation>
    <scope>NUCLEOTIDE SEQUENCE [LARGE SCALE GENOMIC DNA]</scope>
    <source>
        <strain evidence="15 16">DS-2</strain>
    </source>
</reference>
<protein>
    <submittedName>
        <fullName evidence="15">General secretion pathway protein D</fullName>
    </submittedName>
</protein>
<comment type="subcellular location">
    <subcellularLocation>
        <location evidence="1 10">Cell outer membrane</location>
    </subcellularLocation>
</comment>
<dbReference type="InterPro" id="IPR004845">
    <property type="entry name" value="T2SS_GspD_CS"/>
</dbReference>
<keyword evidence="16" id="KW-1185">Reference proteome</keyword>
<evidence type="ECO:0000256" key="4">
    <source>
        <dbReference type="ARBA" id="ARBA00022452"/>
    </source>
</evidence>
<dbReference type="PRINTS" id="PR01032">
    <property type="entry name" value="PHAGEIV"/>
</dbReference>
<keyword evidence="7" id="KW-0653">Protein transport</keyword>
<dbReference type="GO" id="GO:0009279">
    <property type="term" value="C:cell outer membrane"/>
    <property type="evidence" value="ECO:0007669"/>
    <property type="project" value="UniProtKB-SubCell"/>
</dbReference>
<dbReference type="InterPro" id="IPR038591">
    <property type="entry name" value="NolW-like_sf"/>
</dbReference>
<evidence type="ECO:0000259" key="13">
    <source>
        <dbReference type="Pfam" id="PF03958"/>
    </source>
</evidence>
<comment type="similarity">
    <text evidence="2">Belongs to the bacterial secretin family. GSP D subfamily.</text>
</comment>
<dbReference type="InterPro" id="IPR013356">
    <property type="entry name" value="T2SS_GspD"/>
</dbReference>
<dbReference type="Gene3D" id="3.30.1370.120">
    <property type="match status" value="3"/>
</dbReference>
<evidence type="ECO:0000313" key="15">
    <source>
        <dbReference type="EMBL" id="EWH11230.1"/>
    </source>
</evidence>
<dbReference type="NCBIfam" id="TIGR02517">
    <property type="entry name" value="type_II_gspD"/>
    <property type="match status" value="1"/>
</dbReference>
<dbReference type="InterPro" id="IPR001775">
    <property type="entry name" value="GspD/PilQ"/>
</dbReference>
<dbReference type="Proteomes" id="UP000019276">
    <property type="component" value="Unassembled WGS sequence"/>
</dbReference>
<dbReference type="PATRIC" id="fig|1328313.3.peg.1076"/>
<feature type="compositionally biased region" description="Low complexity" evidence="11">
    <location>
        <begin position="327"/>
        <end position="339"/>
    </location>
</feature>
<dbReference type="Pfam" id="PF21305">
    <property type="entry name" value="type_II_gspD_N0"/>
    <property type="match status" value="1"/>
</dbReference>
<dbReference type="InterPro" id="IPR005644">
    <property type="entry name" value="NolW-like"/>
</dbReference>
<organism evidence="15 16">
    <name type="scientific">Catenovulum agarivorans DS-2</name>
    <dbReference type="NCBI Taxonomy" id="1328313"/>
    <lineage>
        <taxon>Bacteria</taxon>
        <taxon>Pseudomonadati</taxon>
        <taxon>Pseudomonadota</taxon>
        <taxon>Gammaproteobacteria</taxon>
        <taxon>Alteromonadales</taxon>
        <taxon>Alteromonadaceae</taxon>
        <taxon>Catenovulum</taxon>
    </lineage>
</organism>
<evidence type="ECO:0000256" key="9">
    <source>
        <dbReference type="ARBA" id="ARBA00023237"/>
    </source>
</evidence>
<dbReference type="PRINTS" id="PR00811">
    <property type="entry name" value="BCTERIALGSPD"/>
</dbReference>
<dbReference type="eggNOG" id="COG1450">
    <property type="taxonomic scope" value="Bacteria"/>
</dbReference>
<feature type="domain" description="NolW-like" evidence="13">
    <location>
        <begin position="297"/>
        <end position="377"/>
    </location>
</feature>
<evidence type="ECO:0000256" key="7">
    <source>
        <dbReference type="ARBA" id="ARBA00022927"/>
    </source>
</evidence>
<dbReference type="PANTHER" id="PTHR30332:SF24">
    <property type="entry name" value="SECRETIN GSPD-RELATED"/>
    <property type="match status" value="1"/>
</dbReference>
<dbReference type="GO" id="GO:0015627">
    <property type="term" value="C:type II protein secretion system complex"/>
    <property type="evidence" value="ECO:0007669"/>
    <property type="project" value="InterPro"/>
</dbReference>
<evidence type="ECO:0000256" key="11">
    <source>
        <dbReference type="SAM" id="MobiDB-lite"/>
    </source>
</evidence>
<feature type="region of interest" description="Disordered" evidence="11">
    <location>
        <begin position="323"/>
        <end position="343"/>
    </location>
</feature>
<dbReference type="InterPro" id="IPR004846">
    <property type="entry name" value="T2SS/T3SS_dom"/>
</dbReference>
<proteinExistence type="inferred from homology"/>
<feature type="domain" description="NolW-like" evidence="13">
    <location>
        <begin position="157"/>
        <end position="220"/>
    </location>
</feature>
<evidence type="ECO:0000256" key="3">
    <source>
        <dbReference type="ARBA" id="ARBA00022448"/>
    </source>
</evidence>
<dbReference type="PROSITE" id="PS00875">
    <property type="entry name" value="T2SP_D"/>
    <property type="match status" value="1"/>
</dbReference>
<evidence type="ECO:0000256" key="6">
    <source>
        <dbReference type="ARBA" id="ARBA00022729"/>
    </source>
</evidence>